<protein>
    <submittedName>
        <fullName evidence="3">Glycoside hydrolase family 16 protein</fullName>
    </submittedName>
</protein>
<dbReference type="Proteomes" id="UP000652567">
    <property type="component" value="Unassembled WGS sequence"/>
</dbReference>
<dbReference type="EMBL" id="PRDL01000001">
    <property type="protein sequence ID" value="MBE8716129.1"/>
    <property type="molecule type" value="Genomic_DNA"/>
</dbReference>
<sequence>MVSSSSSQASSEPASLWNLVWSDEFDGNTLDREKWSFEKNCWGGGNNELQCYIESDRNAYVADGKLHIVALKESTDGPSLNEEDPGYPGASVTRDYSSARLRSKGNGDWTYGRIEINARLPQGQGIWPAFWMLPSENRYGGWPLSGEIDILEAVNLNTPGFENTVHGTLHYGQTWPNNQYTGTEYSPPQNTWEVFHTYAVEWQEGEIRWYVDEVHFATQTSDGWFTYYWGGDEKGFTTGSPAAPFDQNFHLLLNLAVGGNWPGSPNAETVFPQTLEIDYVRVYQCSLDPETGKGCATSINPEVTPLPGVPAPQQKEISLYKDGPQTLEFSIQGGTVSNTLQPAHWDNGSGNVSVSFADSWNIAFAGLPGNAFLSSGDMSAVDGVKNGFKLTNMASNGELKFDLFVESIDPETELHIKLDSGWPNVSYVAIDTPAVGEWTPVAIALHQLQPNNVEPGAVDFAHVLNPFVIEPFNGKASVRLNNIRFVCAGICSVDPVLEGVTSVLDQTFSIYEQGGVGPNWDFGIGSWDNNSGHVQVSRVAVAGRGEVIDVRFGSVAGQNGLMFIQSTTPKNATAFLDGGYLEFDIKVIDYGASNQTLIVKAESGPSTGTADIALTPPPAVGEWQTIRMDVRDMVEHEGTNSAFNLAAFNTPFVFLPAWDNQAGVHVQLDNIRWVK</sequence>
<dbReference type="PANTHER" id="PTHR10963">
    <property type="entry name" value="GLYCOSYL HYDROLASE-RELATED"/>
    <property type="match status" value="1"/>
</dbReference>
<name>A0A928YSL3_9GAMM</name>
<dbReference type="SUPFAM" id="SSF49785">
    <property type="entry name" value="Galactose-binding domain-like"/>
    <property type="match status" value="1"/>
</dbReference>
<evidence type="ECO:0000259" key="2">
    <source>
        <dbReference type="PROSITE" id="PS51762"/>
    </source>
</evidence>
<proteinExistence type="inferred from homology"/>
<gene>
    <name evidence="3" type="ORF">C4F51_02895</name>
</gene>
<dbReference type="InterPro" id="IPR013320">
    <property type="entry name" value="ConA-like_dom_sf"/>
</dbReference>
<dbReference type="AlphaFoldDB" id="A0A928YSL3"/>
<dbReference type="PROSITE" id="PS51762">
    <property type="entry name" value="GH16_2"/>
    <property type="match status" value="1"/>
</dbReference>
<comment type="similarity">
    <text evidence="1">Belongs to the glycosyl hydrolase 16 family.</text>
</comment>
<dbReference type="Gene3D" id="2.60.120.200">
    <property type="match status" value="1"/>
</dbReference>
<dbReference type="InterPro" id="IPR000757">
    <property type="entry name" value="Beta-glucanase-like"/>
</dbReference>
<dbReference type="PANTHER" id="PTHR10963:SF55">
    <property type="entry name" value="GLYCOSIDE HYDROLASE FAMILY 16 PROTEIN"/>
    <property type="match status" value="1"/>
</dbReference>
<organism evidence="3 4">
    <name type="scientific">Cellvibrio polysaccharolyticus</name>
    <dbReference type="NCBI Taxonomy" id="2082724"/>
    <lineage>
        <taxon>Bacteria</taxon>
        <taxon>Pseudomonadati</taxon>
        <taxon>Pseudomonadota</taxon>
        <taxon>Gammaproteobacteria</taxon>
        <taxon>Cellvibrionales</taxon>
        <taxon>Cellvibrionaceae</taxon>
        <taxon>Cellvibrio</taxon>
    </lineage>
</organism>
<dbReference type="GO" id="GO:0005975">
    <property type="term" value="P:carbohydrate metabolic process"/>
    <property type="evidence" value="ECO:0007669"/>
    <property type="project" value="InterPro"/>
</dbReference>
<dbReference type="CDD" id="cd08023">
    <property type="entry name" value="GH16_laminarinase_like"/>
    <property type="match status" value="1"/>
</dbReference>
<keyword evidence="3" id="KW-0378">Hydrolase</keyword>
<comment type="caution">
    <text evidence="3">The sequence shown here is derived from an EMBL/GenBank/DDBJ whole genome shotgun (WGS) entry which is preliminary data.</text>
</comment>
<dbReference type="GO" id="GO:0004553">
    <property type="term" value="F:hydrolase activity, hydrolyzing O-glycosyl compounds"/>
    <property type="evidence" value="ECO:0007669"/>
    <property type="project" value="InterPro"/>
</dbReference>
<reference evidence="3" key="1">
    <citation type="submission" date="2018-07" db="EMBL/GenBank/DDBJ databases">
        <title>Genome assembly of strain Ka43.</title>
        <authorList>
            <person name="Kukolya J."/>
            <person name="Nagy I."/>
            <person name="Horvath B."/>
            <person name="Toth A."/>
        </authorList>
    </citation>
    <scope>NUCLEOTIDE SEQUENCE</scope>
    <source>
        <strain evidence="3">KB43</strain>
    </source>
</reference>
<evidence type="ECO:0000256" key="1">
    <source>
        <dbReference type="ARBA" id="ARBA00006865"/>
    </source>
</evidence>
<dbReference type="Pfam" id="PF00722">
    <property type="entry name" value="Glyco_hydro_16"/>
    <property type="match status" value="1"/>
</dbReference>
<dbReference type="InterPro" id="IPR008979">
    <property type="entry name" value="Galactose-bd-like_sf"/>
</dbReference>
<dbReference type="Gene3D" id="2.60.120.430">
    <property type="entry name" value="Galactose-binding lectin"/>
    <property type="match status" value="1"/>
</dbReference>
<dbReference type="SUPFAM" id="SSF49899">
    <property type="entry name" value="Concanavalin A-like lectins/glucanases"/>
    <property type="match status" value="1"/>
</dbReference>
<feature type="domain" description="GH16" evidence="2">
    <location>
        <begin position="5"/>
        <end position="288"/>
    </location>
</feature>
<evidence type="ECO:0000313" key="4">
    <source>
        <dbReference type="Proteomes" id="UP000652567"/>
    </source>
</evidence>
<keyword evidence="4" id="KW-1185">Reference proteome</keyword>
<evidence type="ECO:0000313" key="3">
    <source>
        <dbReference type="EMBL" id="MBE8716129.1"/>
    </source>
</evidence>
<dbReference type="InterPro" id="IPR050546">
    <property type="entry name" value="Glycosyl_Hydrlase_16"/>
</dbReference>
<accession>A0A928YSL3</accession>